<keyword evidence="24" id="KW-1185">Reference proteome</keyword>
<keyword evidence="7" id="KW-0762">Sugar transport</keyword>
<dbReference type="Proteomes" id="UP000773850">
    <property type="component" value="Unassembled WGS sequence"/>
</dbReference>
<comment type="catalytic activity">
    <reaction evidence="15">
        <text>lactose(out) + N(pros)-phospho-L-histidyl-[protein] = lactose 6-phosphate(in) + L-histidyl-[protein]</text>
        <dbReference type="Rhea" id="RHEA:42400"/>
        <dbReference type="Rhea" id="RHEA-COMP:9745"/>
        <dbReference type="Rhea" id="RHEA-COMP:9746"/>
        <dbReference type="ChEBI" id="CHEBI:17716"/>
        <dbReference type="ChEBI" id="CHEBI:29979"/>
        <dbReference type="ChEBI" id="CHEBI:64837"/>
        <dbReference type="ChEBI" id="CHEBI:79080"/>
        <dbReference type="EC" id="2.7.1.207"/>
    </reaction>
</comment>
<feature type="transmembrane region" description="Helical" evidence="18">
    <location>
        <begin position="378"/>
        <end position="406"/>
    </location>
</feature>
<evidence type="ECO:0000259" key="20">
    <source>
        <dbReference type="PROSITE" id="PS51105"/>
    </source>
</evidence>
<dbReference type="InterPro" id="IPR003352">
    <property type="entry name" value="PTS_EIIC"/>
</dbReference>
<dbReference type="PROSITE" id="PS51105">
    <property type="entry name" value="PTS_EIIC_TYPE_3"/>
    <property type="match status" value="1"/>
</dbReference>
<dbReference type="GO" id="GO:0009401">
    <property type="term" value="P:phosphoenolpyruvate-dependent sugar phosphotransferase system"/>
    <property type="evidence" value="ECO:0007669"/>
    <property type="project" value="UniProtKB-KW"/>
</dbReference>
<evidence type="ECO:0000256" key="7">
    <source>
        <dbReference type="ARBA" id="ARBA00022597"/>
    </source>
</evidence>
<dbReference type="Gene3D" id="3.40.50.2300">
    <property type="match status" value="1"/>
</dbReference>
<evidence type="ECO:0000256" key="8">
    <source>
        <dbReference type="ARBA" id="ARBA00022679"/>
    </source>
</evidence>
<dbReference type="EMBL" id="LUCS01000028">
    <property type="protein sequence ID" value="KAF6510671.1"/>
    <property type="molecule type" value="Genomic_DNA"/>
</dbReference>
<dbReference type="AlphaFoldDB" id="A0A3L7D629"/>
<evidence type="ECO:0000313" key="22">
    <source>
        <dbReference type="EMBL" id="RLQ13097.1"/>
    </source>
</evidence>
<feature type="transmembrane region" description="Helical" evidence="18">
    <location>
        <begin position="282"/>
        <end position="303"/>
    </location>
</feature>
<organism evidence="22 23">
    <name type="scientific">Geobacillus stearothermophilus</name>
    <name type="common">Bacillus stearothermophilus</name>
    <dbReference type="NCBI Taxonomy" id="1422"/>
    <lineage>
        <taxon>Bacteria</taxon>
        <taxon>Bacillati</taxon>
        <taxon>Bacillota</taxon>
        <taxon>Bacilli</taxon>
        <taxon>Bacillales</taxon>
        <taxon>Anoxybacillaceae</taxon>
        <taxon>Geobacillus</taxon>
    </lineage>
</organism>
<keyword evidence="4" id="KW-0813">Transport</keyword>
<dbReference type="GO" id="GO:0022869">
    <property type="term" value="F:protein-N(PI)-phosphohistidine-lactose phosphotransferase system transporter activity"/>
    <property type="evidence" value="ECO:0007669"/>
    <property type="project" value="InterPro"/>
</dbReference>
<dbReference type="EC" id="2.7.1.207" evidence="2"/>
<keyword evidence="9" id="KW-0598">Phosphotransferase system</keyword>
<evidence type="ECO:0000256" key="9">
    <source>
        <dbReference type="ARBA" id="ARBA00022683"/>
    </source>
</evidence>
<evidence type="ECO:0000256" key="13">
    <source>
        <dbReference type="ARBA" id="ARBA00023136"/>
    </source>
</evidence>
<comment type="subcellular location">
    <subcellularLocation>
        <location evidence="1">Cell membrane</location>
        <topology evidence="1">Multi-pass membrane protein</topology>
    </subcellularLocation>
</comment>
<feature type="transmembrane region" description="Helical" evidence="18">
    <location>
        <begin position="179"/>
        <end position="200"/>
    </location>
</feature>
<protein>
    <recommendedName>
        <fullName evidence="3">PTS system lactose-specific EIICB component</fullName>
        <ecNumber evidence="2">2.7.1.207</ecNumber>
    </recommendedName>
    <alternativeName>
        <fullName evidence="14">EIICB-Lac</fullName>
    </alternativeName>
</protein>
<dbReference type="InterPro" id="IPR004501">
    <property type="entry name" value="PTS_EIIC_3"/>
</dbReference>
<dbReference type="PROSITE" id="PS51100">
    <property type="entry name" value="PTS_EIIB_TYPE_3"/>
    <property type="match status" value="1"/>
</dbReference>
<keyword evidence="8" id="KW-0808">Transferase</keyword>
<feature type="transmembrane region" description="Helical" evidence="18">
    <location>
        <begin position="338"/>
        <end position="358"/>
    </location>
</feature>
<dbReference type="PANTHER" id="PTHR33989:SF8">
    <property type="entry name" value="PERMEASE IIC COMPONENT"/>
    <property type="match status" value="1"/>
</dbReference>
<dbReference type="SUPFAM" id="SSF52794">
    <property type="entry name" value="PTS system IIB component-like"/>
    <property type="match status" value="1"/>
</dbReference>
<feature type="transmembrane region" description="Helical" evidence="18">
    <location>
        <begin position="221"/>
        <end position="240"/>
    </location>
</feature>
<dbReference type="GO" id="GO:0016301">
    <property type="term" value="F:kinase activity"/>
    <property type="evidence" value="ECO:0007669"/>
    <property type="project" value="UniProtKB-KW"/>
</dbReference>
<dbReference type="EMBL" id="RCTJ01000071">
    <property type="protein sequence ID" value="RLQ13097.1"/>
    <property type="molecule type" value="Genomic_DNA"/>
</dbReference>
<feature type="transmembrane region" description="Helical" evidence="18">
    <location>
        <begin position="102"/>
        <end position="119"/>
    </location>
</feature>
<reference evidence="22 23" key="2">
    <citation type="submission" date="2018-10" db="EMBL/GenBank/DDBJ databases">
        <title>Geobacillus stearothermophilus in processing lines of powdered infant formula.</title>
        <authorList>
            <person name="Rhee M.S."/>
            <person name="Choi I.-G."/>
            <person name="Cho T.J."/>
            <person name="Park B."/>
        </authorList>
    </citation>
    <scope>NUCLEOTIDE SEQUENCE [LARGE SCALE GENOMIC DNA]</scope>
    <source>
        <strain evidence="22 23">FHS-PPGT130</strain>
    </source>
</reference>
<dbReference type="InterPro" id="IPR013012">
    <property type="entry name" value="PTS_EIIB_3"/>
</dbReference>
<evidence type="ECO:0000313" key="23">
    <source>
        <dbReference type="Proteomes" id="UP000266922"/>
    </source>
</evidence>
<gene>
    <name evidence="22" type="ORF">D9548_13665</name>
    <name evidence="21" type="ORF">GS8_2828</name>
</gene>
<dbReference type="InterPro" id="IPR003501">
    <property type="entry name" value="PTS_EIIB_2/3"/>
</dbReference>
<evidence type="ECO:0000256" key="18">
    <source>
        <dbReference type="SAM" id="Phobius"/>
    </source>
</evidence>
<evidence type="ECO:0000256" key="14">
    <source>
        <dbReference type="ARBA" id="ARBA00029639"/>
    </source>
</evidence>
<evidence type="ECO:0000256" key="12">
    <source>
        <dbReference type="ARBA" id="ARBA00022989"/>
    </source>
</evidence>
<dbReference type="GO" id="GO:0005886">
    <property type="term" value="C:plasma membrane"/>
    <property type="evidence" value="ECO:0007669"/>
    <property type="project" value="UniProtKB-SubCell"/>
</dbReference>
<dbReference type="GO" id="GO:1901264">
    <property type="term" value="P:carbohydrate derivative transport"/>
    <property type="evidence" value="ECO:0007669"/>
    <property type="project" value="TreeGrafter"/>
</dbReference>
<evidence type="ECO:0000256" key="17">
    <source>
        <dbReference type="SAM" id="Coils"/>
    </source>
</evidence>
<evidence type="ECO:0000256" key="1">
    <source>
        <dbReference type="ARBA" id="ARBA00004651"/>
    </source>
</evidence>
<proteinExistence type="predicted"/>
<evidence type="ECO:0000256" key="2">
    <source>
        <dbReference type="ARBA" id="ARBA00012802"/>
    </source>
</evidence>
<feature type="transmembrane region" description="Helical" evidence="18">
    <location>
        <begin position="31"/>
        <end position="57"/>
    </location>
</feature>
<dbReference type="Pfam" id="PF02302">
    <property type="entry name" value="PTS_IIB"/>
    <property type="match status" value="1"/>
</dbReference>
<evidence type="ECO:0000259" key="19">
    <source>
        <dbReference type="PROSITE" id="PS51100"/>
    </source>
</evidence>
<evidence type="ECO:0000256" key="3">
    <source>
        <dbReference type="ARBA" id="ARBA00020834"/>
    </source>
</evidence>
<feature type="domain" description="PTS EIIC type-3" evidence="20">
    <location>
        <begin position="7"/>
        <end position="408"/>
    </location>
</feature>
<evidence type="ECO:0000256" key="11">
    <source>
        <dbReference type="ARBA" id="ARBA00022777"/>
    </source>
</evidence>
<feature type="modified residue" description="Phosphocysteine; by EIIA" evidence="16">
    <location>
        <position position="457"/>
    </location>
</feature>
<keyword evidence="17" id="KW-0175">Coiled coil</keyword>
<feature type="domain" description="PTS EIIB type-3" evidence="19">
    <location>
        <begin position="450"/>
        <end position="553"/>
    </location>
</feature>
<comment type="caution">
    <text evidence="22">The sequence shown here is derived from an EMBL/GenBank/DDBJ whole genome shotgun (WGS) entry which is preliminary data.</text>
</comment>
<feature type="transmembrane region" description="Helical" evidence="18">
    <location>
        <begin position="131"/>
        <end position="152"/>
    </location>
</feature>
<keyword evidence="13 18" id="KW-0472">Membrane</keyword>
<dbReference type="RefSeq" id="WP_049624220.1">
    <property type="nucleotide sequence ID" value="NZ_LDNS01000014.1"/>
</dbReference>
<keyword evidence="5" id="KW-1003">Cell membrane</keyword>
<evidence type="ECO:0000256" key="4">
    <source>
        <dbReference type="ARBA" id="ARBA00022448"/>
    </source>
</evidence>
<feature type="coiled-coil region" evidence="17">
    <location>
        <begin position="414"/>
        <end position="441"/>
    </location>
</feature>
<reference evidence="21 24" key="1">
    <citation type="submission" date="2016-03" db="EMBL/GenBank/DDBJ databases">
        <title>Spore heat resistance.</title>
        <authorList>
            <person name="Boekhorst J."/>
            <person name="Berendsen E.M."/>
            <person name="Wells-Bennik M.H."/>
            <person name="Kuipers O.P."/>
        </authorList>
    </citation>
    <scope>NUCLEOTIDE SEQUENCE [LARGE SCALE GENOMIC DNA]</scope>
    <source>
        <strain evidence="21 24">GS8</strain>
    </source>
</reference>
<evidence type="ECO:0000313" key="21">
    <source>
        <dbReference type="EMBL" id="KAF6510671.1"/>
    </source>
</evidence>
<keyword evidence="12 18" id="KW-1133">Transmembrane helix</keyword>
<dbReference type="InterPro" id="IPR004801">
    <property type="entry name" value="LacE"/>
</dbReference>
<keyword evidence="10 18" id="KW-0812">Transmembrane</keyword>
<evidence type="ECO:0000256" key="16">
    <source>
        <dbReference type="PROSITE-ProRule" id="PRU00423"/>
    </source>
</evidence>
<evidence type="ECO:0000256" key="10">
    <source>
        <dbReference type="ARBA" id="ARBA00022692"/>
    </source>
</evidence>
<feature type="transmembrane region" description="Helical" evidence="18">
    <location>
        <begin position="69"/>
        <end position="90"/>
    </location>
</feature>
<keyword evidence="6" id="KW-0597">Phosphoprotein</keyword>
<evidence type="ECO:0000256" key="6">
    <source>
        <dbReference type="ARBA" id="ARBA00022553"/>
    </source>
</evidence>
<dbReference type="PANTHER" id="PTHR33989">
    <property type="match status" value="1"/>
</dbReference>
<dbReference type="NCBIfam" id="TIGR00853">
    <property type="entry name" value="pts-lac"/>
    <property type="match status" value="1"/>
</dbReference>
<dbReference type="InterPro" id="IPR051088">
    <property type="entry name" value="PTS_Sugar-EIIC/EIIB"/>
</dbReference>
<keyword evidence="11" id="KW-0418">Kinase</keyword>
<evidence type="ECO:0000256" key="15">
    <source>
        <dbReference type="ARBA" id="ARBA00048444"/>
    </source>
</evidence>
<sequence length="553" mass="60340">MNGLVAQIEKMKPFFEKISRNVYLRAVKDGFIASMPVVLFSSIFMLVAFVPNVFGFYWPEHIEAILLKAYNYSMGILAVLVTATTAKYLTDSFNRDLPSNNQINNISTMLASIVGFLLVSADAIEGGFSSGYMGSAGLLTAFISAFVVGNIYKVCVKNDVTIKLPEQVPPNIAQTFKDLIPFALSTLFFWLFDLVFRNLTGMNFAEGVIKFFQPLFSAADGYLGLALIYGAMAFFWFIGIHGPSIVEPAVTAIYYVNIEANLKLFQAGEHASHVLAPGLQHFVATLGGTGATLIITLMFAFLAKSEQNRAIGKAATIPVLFGVNEPILFGAPLVLNPVFFVPFILAPIANVWLFKFFVDVLNMNGFIYVLPWTTPGPLGLVMGTGFAGLSFVLAILLLVVDFLIYYPFFKAYDNEIYQKELETAESDEEEVTAEVDTALDEVVAGQMKDVKNVLVLCAGGGTSGLLANALKKAAAEYNVPIIAGAGAYGSHNDILKDFDLVILAPQVASNYEVIKKDTDRLGIKLVSTSGQEYIELTNNPKKAIDFVLKQFNN</sequence>
<evidence type="ECO:0000313" key="24">
    <source>
        <dbReference type="Proteomes" id="UP000773850"/>
    </source>
</evidence>
<evidence type="ECO:0000256" key="5">
    <source>
        <dbReference type="ARBA" id="ARBA00022475"/>
    </source>
</evidence>
<name>A0A3L7D629_GEOSE</name>
<dbReference type="Pfam" id="PF02378">
    <property type="entry name" value="PTS_EIIC"/>
    <property type="match status" value="1"/>
</dbReference>
<dbReference type="NCBIfam" id="TIGR00394">
    <property type="entry name" value="lac_pts_IIC"/>
    <property type="match status" value="1"/>
</dbReference>
<accession>A0A3L7D629</accession>
<dbReference type="NCBIfam" id="TIGR00410">
    <property type="entry name" value="lacE"/>
    <property type="match status" value="1"/>
</dbReference>
<dbReference type="InterPro" id="IPR036095">
    <property type="entry name" value="PTS_EIIB-like_sf"/>
</dbReference>
<dbReference type="Proteomes" id="UP000266922">
    <property type="component" value="Unassembled WGS sequence"/>
</dbReference>